<keyword evidence="1" id="KW-0472">Membrane</keyword>
<keyword evidence="1" id="KW-1133">Transmembrane helix</keyword>
<sequence length="105" mass="12344">MFRWHDLQRPWMLRRHRVWGLLPYRAFIIYPDLGVDLSNLFLVESPKTRIAMHLMPWTIRFDFLVVGCLYGNLVPILLSFWTSPAVAALVIYRTMISLVLSVVLV</sequence>
<organism evidence="2">
    <name type="scientific">Fagus sylvatica</name>
    <name type="common">Beechnut</name>
    <dbReference type="NCBI Taxonomy" id="28930"/>
    <lineage>
        <taxon>Eukaryota</taxon>
        <taxon>Viridiplantae</taxon>
        <taxon>Streptophyta</taxon>
        <taxon>Embryophyta</taxon>
        <taxon>Tracheophyta</taxon>
        <taxon>Spermatophyta</taxon>
        <taxon>Magnoliopsida</taxon>
        <taxon>eudicotyledons</taxon>
        <taxon>Gunneridae</taxon>
        <taxon>Pentapetalae</taxon>
        <taxon>rosids</taxon>
        <taxon>fabids</taxon>
        <taxon>Fagales</taxon>
        <taxon>Fagaceae</taxon>
        <taxon>Fagus</taxon>
    </lineage>
</organism>
<proteinExistence type="predicted"/>
<feature type="transmembrane region" description="Helical" evidence="1">
    <location>
        <begin position="57"/>
        <end position="78"/>
    </location>
</feature>
<reference evidence="2" key="1">
    <citation type="submission" date="2018-02" db="EMBL/GenBank/DDBJ databases">
        <authorList>
            <person name="Cohen D.B."/>
            <person name="Kent A.D."/>
        </authorList>
    </citation>
    <scope>NUCLEOTIDE SEQUENCE</scope>
</reference>
<name>A0A2N9HT59_FAGSY</name>
<feature type="transmembrane region" description="Helical" evidence="1">
    <location>
        <begin position="84"/>
        <end position="104"/>
    </location>
</feature>
<evidence type="ECO:0000256" key="1">
    <source>
        <dbReference type="SAM" id="Phobius"/>
    </source>
</evidence>
<accession>A0A2N9HT59</accession>
<evidence type="ECO:0000313" key="2">
    <source>
        <dbReference type="EMBL" id="SPD14903.1"/>
    </source>
</evidence>
<protein>
    <submittedName>
        <fullName evidence="2">Uncharacterized protein</fullName>
    </submittedName>
</protein>
<dbReference type="AlphaFoldDB" id="A0A2N9HT59"/>
<keyword evidence="1" id="KW-0812">Transmembrane</keyword>
<dbReference type="EMBL" id="OIVN01004002">
    <property type="protein sequence ID" value="SPD14903.1"/>
    <property type="molecule type" value="Genomic_DNA"/>
</dbReference>
<gene>
    <name evidence="2" type="ORF">FSB_LOCUS42785</name>
</gene>